<evidence type="ECO:0000313" key="7">
    <source>
        <dbReference type="EMBL" id="GJJ08244.1"/>
    </source>
</evidence>
<evidence type="ECO:0000256" key="4">
    <source>
        <dbReference type="ARBA" id="ARBA00022989"/>
    </source>
</evidence>
<evidence type="ECO:0000256" key="6">
    <source>
        <dbReference type="RuleBase" id="RU363053"/>
    </source>
</evidence>
<evidence type="ECO:0000256" key="5">
    <source>
        <dbReference type="ARBA" id="ARBA00023136"/>
    </source>
</evidence>
<accession>A0AAV5A685</accession>
<dbReference type="GO" id="GO:0016020">
    <property type="term" value="C:membrane"/>
    <property type="evidence" value="ECO:0007669"/>
    <property type="project" value="UniProtKB-SubCell"/>
</dbReference>
<comment type="caution">
    <text evidence="7">The sequence shown here is derived from an EMBL/GenBank/DDBJ whole genome shotgun (WGS) entry which is preliminary data.</text>
</comment>
<dbReference type="Proteomes" id="UP001050691">
    <property type="component" value="Unassembled WGS sequence"/>
</dbReference>
<evidence type="ECO:0000256" key="2">
    <source>
        <dbReference type="ARBA" id="ARBA00006824"/>
    </source>
</evidence>
<keyword evidence="5 6" id="KW-0472">Membrane</keyword>
<feature type="transmembrane region" description="Helical" evidence="6">
    <location>
        <begin position="38"/>
        <end position="57"/>
    </location>
</feature>
<dbReference type="PANTHER" id="PTHR11266:SF17">
    <property type="entry name" value="PROTEIN MPV17"/>
    <property type="match status" value="1"/>
</dbReference>
<dbReference type="EMBL" id="BPWL01000003">
    <property type="protein sequence ID" value="GJJ08244.1"/>
    <property type="molecule type" value="Genomic_DNA"/>
</dbReference>
<comment type="subcellular location">
    <subcellularLocation>
        <location evidence="1">Membrane</location>
        <topology evidence="1">Multi-pass membrane protein</topology>
    </subcellularLocation>
</comment>
<reference evidence="7" key="1">
    <citation type="submission" date="2021-10" db="EMBL/GenBank/DDBJ databases">
        <title>De novo Genome Assembly of Clathrus columnatus (Basidiomycota, Fungi) Using Illumina and Nanopore Sequence Data.</title>
        <authorList>
            <person name="Ogiso-Tanaka E."/>
            <person name="Itagaki H."/>
            <person name="Hosoya T."/>
            <person name="Hosaka K."/>
        </authorList>
    </citation>
    <scope>NUCLEOTIDE SEQUENCE</scope>
    <source>
        <strain evidence="7">MO-923</strain>
    </source>
</reference>
<protein>
    <recommendedName>
        <fullName evidence="9">Protein Mpv17</fullName>
    </recommendedName>
</protein>
<dbReference type="AlphaFoldDB" id="A0AAV5A685"/>
<evidence type="ECO:0008006" key="9">
    <source>
        <dbReference type="Google" id="ProtNLM"/>
    </source>
</evidence>
<evidence type="ECO:0000313" key="8">
    <source>
        <dbReference type="Proteomes" id="UP001050691"/>
    </source>
</evidence>
<dbReference type="GO" id="GO:0005739">
    <property type="term" value="C:mitochondrion"/>
    <property type="evidence" value="ECO:0007669"/>
    <property type="project" value="TreeGrafter"/>
</dbReference>
<evidence type="ECO:0000256" key="1">
    <source>
        <dbReference type="ARBA" id="ARBA00004141"/>
    </source>
</evidence>
<gene>
    <name evidence="7" type="ORF">Clacol_002453</name>
</gene>
<keyword evidence="8" id="KW-1185">Reference proteome</keyword>
<organism evidence="7 8">
    <name type="scientific">Clathrus columnatus</name>
    <dbReference type="NCBI Taxonomy" id="1419009"/>
    <lineage>
        <taxon>Eukaryota</taxon>
        <taxon>Fungi</taxon>
        <taxon>Dikarya</taxon>
        <taxon>Basidiomycota</taxon>
        <taxon>Agaricomycotina</taxon>
        <taxon>Agaricomycetes</taxon>
        <taxon>Phallomycetidae</taxon>
        <taxon>Phallales</taxon>
        <taxon>Clathraceae</taxon>
        <taxon>Clathrus</taxon>
    </lineage>
</organism>
<sequence length="160" mass="17983">MLTQCITAAVLFGTGDIIAQQAIEKQGQKHDYLRTARITFYGGCLFGPIMTKWYQWLGNIKFKTPTRALVARVGLDQAVLTPVAVAFFFSSMTFLEGKGVRDAQHRIESAYYPTLLRNWGVFIPTQILNFSVVPSHLRFGVNYLSDSDRIQCISENVKGL</sequence>
<comment type="similarity">
    <text evidence="2 6">Belongs to the peroxisomal membrane protein PXMP2/4 family.</text>
</comment>
<keyword evidence="3 6" id="KW-0812">Transmembrane</keyword>
<keyword evidence="4 6" id="KW-1133">Transmembrane helix</keyword>
<dbReference type="InterPro" id="IPR007248">
    <property type="entry name" value="Mpv17_PMP22"/>
</dbReference>
<name>A0AAV5A685_9AGAM</name>
<proteinExistence type="inferred from homology"/>
<dbReference type="Pfam" id="PF04117">
    <property type="entry name" value="Mpv17_PMP22"/>
    <property type="match status" value="1"/>
</dbReference>
<dbReference type="PANTHER" id="PTHR11266">
    <property type="entry name" value="PEROXISOMAL MEMBRANE PROTEIN 2, PXMP2 MPV17"/>
    <property type="match status" value="1"/>
</dbReference>
<feature type="transmembrane region" description="Helical" evidence="6">
    <location>
        <begin position="77"/>
        <end position="95"/>
    </location>
</feature>
<evidence type="ECO:0000256" key="3">
    <source>
        <dbReference type="ARBA" id="ARBA00022692"/>
    </source>
</evidence>